<feature type="compositionally biased region" description="Polar residues" evidence="1">
    <location>
        <begin position="187"/>
        <end position="207"/>
    </location>
</feature>
<keyword evidence="3" id="KW-1185">Reference proteome</keyword>
<dbReference type="PANTHER" id="PTHR15079:SF3">
    <property type="entry name" value="MYELOID DIFFERENTIATION PRIMARY RESPONSE PROTEIN MYD88"/>
    <property type="match status" value="1"/>
</dbReference>
<feature type="compositionally biased region" description="Polar residues" evidence="1">
    <location>
        <begin position="245"/>
        <end position="257"/>
    </location>
</feature>
<feature type="compositionally biased region" description="Polar residues" evidence="1">
    <location>
        <begin position="327"/>
        <end position="343"/>
    </location>
</feature>
<feature type="region of interest" description="Disordered" evidence="1">
    <location>
        <begin position="168"/>
        <end position="207"/>
    </location>
</feature>
<dbReference type="EMBL" id="CP111016">
    <property type="protein sequence ID" value="WAR05030.1"/>
    <property type="molecule type" value="Genomic_DNA"/>
</dbReference>
<dbReference type="PANTHER" id="PTHR15079">
    <property type="entry name" value="MYD88"/>
    <property type="match status" value="1"/>
</dbReference>
<dbReference type="InterPro" id="IPR017281">
    <property type="entry name" value="Myelin_different_resp_MyD88"/>
</dbReference>
<feature type="compositionally biased region" description="Polar residues" evidence="1">
    <location>
        <begin position="301"/>
        <end position="317"/>
    </location>
</feature>
<organism evidence="2 3">
    <name type="scientific">Mya arenaria</name>
    <name type="common">Soft-shell clam</name>
    <dbReference type="NCBI Taxonomy" id="6604"/>
    <lineage>
        <taxon>Eukaryota</taxon>
        <taxon>Metazoa</taxon>
        <taxon>Spiralia</taxon>
        <taxon>Lophotrochozoa</taxon>
        <taxon>Mollusca</taxon>
        <taxon>Bivalvia</taxon>
        <taxon>Autobranchia</taxon>
        <taxon>Heteroconchia</taxon>
        <taxon>Euheterodonta</taxon>
        <taxon>Imparidentia</taxon>
        <taxon>Neoheterodontei</taxon>
        <taxon>Myida</taxon>
        <taxon>Myoidea</taxon>
        <taxon>Myidae</taxon>
        <taxon>Mya</taxon>
    </lineage>
</organism>
<feature type="region of interest" description="Disordered" evidence="1">
    <location>
        <begin position="245"/>
        <end position="350"/>
    </location>
</feature>
<feature type="compositionally biased region" description="Basic and acidic residues" evidence="1">
    <location>
        <begin position="283"/>
        <end position="300"/>
    </location>
</feature>
<sequence>MDVQNPEQEIELPYDYRMLPLRALRMTARKKLAGFLDLEGTVVLINEGAMDEADVRNDSPTTKRVVILMSKQFLRSAVCDFQVRFAHALAPGARSRKLIPLIRERGTVIPRILRFLAVCDFTKQDMLDWVWDRLYAAIIAPIGKQTYFEPDDEENPFREESLKEITFPTFSPLDGPANSGNTDRKQSYLSEHSTPSMKAKSAASTPVMQPHALNNLDIGESYSVSPSFRQNNFNSAQTAIISKTDNTNAHNVTQNSYPSNSSNASAKNKKHKKVHPVSPLPRTSREPIEHPHHSGAKSDSHVISSTNPTASFGTRQRSNYRREVDETSYQSSRNNSQTISSTDGYFEIQL</sequence>
<dbReference type="Proteomes" id="UP001164746">
    <property type="component" value="Chromosome 5"/>
</dbReference>
<accession>A0ABY7E4T6</accession>
<gene>
    <name evidence="2" type="ORF">MAR_020399</name>
</gene>
<evidence type="ECO:0000313" key="2">
    <source>
        <dbReference type="EMBL" id="WAR05030.1"/>
    </source>
</evidence>
<dbReference type="Gene3D" id="3.40.50.10140">
    <property type="entry name" value="Toll/interleukin-1 receptor homology (TIR) domain"/>
    <property type="match status" value="1"/>
</dbReference>
<name>A0ABY7E4T6_MYAAR</name>
<evidence type="ECO:0000313" key="3">
    <source>
        <dbReference type="Proteomes" id="UP001164746"/>
    </source>
</evidence>
<protein>
    <submittedName>
        <fullName evidence="2">MYD88-like protein</fullName>
    </submittedName>
</protein>
<reference evidence="2" key="1">
    <citation type="submission" date="2022-11" db="EMBL/GenBank/DDBJ databases">
        <title>Centuries of genome instability and evolution in soft-shell clam transmissible cancer (bioRxiv).</title>
        <authorList>
            <person name="Hart S.F.M."/>
            <person name="Yonemitsu M.A."/>
            <person name="Giersch R.M."/>
            <person name="Beal B.F."/>
            <person name="Arriagada G."/>
            <person name="Davis B.W."/>
            <person name="Ostrander E.A."/>
            <person name="Goff S.P."/>
            <person name="Metzger M.J."/>
        </authorList>
    </citation>
    <scope>NUCLEOTIDE SEQUENCE</scope>
    <source>
        <strain evidence="2">MELC-2E11</strain>
        <tissue evidence="2">Siphon/mantle</tissue>
    </source>
</reference>
<proteinExistence type="predicted"/>
<dbReference type="InterPro" id="IPR035897">
    <property type="entry name" value="Toll_tir_struct_dom_sf"/>
</dbReference>
<evidence type="ECO:0000256" key="1">
    <source>
        <dbReference type="SAM" id="MobiDB-lite"/>
    </source>
</evidence>
<dbReference type="SUPFAM" id="SSF52200">
    <property type="entry name" value="Toll/Interleukin receptor TIR domain"/>
    <property type="match status" value="1"/>
</dbReference>